<dbReference type="AlphaFoldDB" id="A0A8K1D7W1"/>
<dbReference type="InterPro" id="IPR050462">
    <property type="entry name" value="Retroviral_Gag-Pol_poly"/>
</dbReference>
<dbReference type="PROSITE" id="PS50158">
    <property type="entry name" value="ZF_CCHC"/>
    <property type="match status" value="1"/>
</dbReference>
<evidence type="ECO:0000259" key="3">
    <source>
        <dbReference type="PROSITE" id="PS50158"/>
    </source>
</evidence>
<dbReference type="OrthoDB" id="9049599at2759"/>
<keyword evidence="1" id="KW-0863">Zinc-finger</keyword>
<evidence type="ECO:0000313" key="6">
    <source>
        <dbReference type="Proteomes" id="UP000796761"/>
    </source>
</evidence>
<evidence type="ECO:0000256" key="2">
    <source>
        <dbReference type="SAM" id="MobiDB-lite"/>
    </source>
</evidence>
<evidence type="ECO:0000256" key="1">
    <source>
        <dbReference type="PROSITE-ProRule" id="PRU00047"/>
    </source>
</evidence>
<name>A0A8K1D7W1_9PASS</name>
<evidence type="ECO:0000313" key="5">
    <source>
        <dbReference type="EMBL" id="TRZ08279.1"/>
    </source>
</evidence>
<dbReference type="Proteomes" id="UP000796761">
    <property type="component" value="Unassembled WGS sequence"/>
</dbReference>
<dbReference type="EMBL" id="SWJQ01002754">
    <property type="protein sequence ID" value="TRZ06206.1"/>
    <property type="molecule type" value="Genomic_DNA"/>
</dbReference>
<organism evidence="4 6">
    <name type="scientific">Zosterops borbonicus</name>
    <dbReference type="NCBI Taxonomy" id="364589"/>
    <lineage>
        <taxon>Eukaryota</taxon>
        <taxon>Metazoa</taxon>
        <taxon>Chordata</taxon>
        <taxon>Craniata</taxon>
        <taxon>Vertebrata</taxon>
        <taxon>Euteleostomi</taxon>
        <taxon>Archelosauria</taxon>
        <taxon>Archosauria</taxon>
        <taxon>Dinosauria</taxon>
        <taxon>Saurischia</taxon>
        <taxon>Theropoda</taxon>
        <taxon>Coelurosauria</taxon>
        <taxon>Aves</taxon>
        <taxon>Neognathae</taxon>
        <taxon>Neoaves</taxon>
        <taxon>Telluraves</taxon>
        <taxon>Australaves</taxon>
        <taxon>Passeriformes</taxon>
        <taxon>Sylvioidea</taxon>
        <taxon>Zosteropidae</taxon>
        <taxon>Zosterops</taxon>
    </lineage>
</organism>
<accession>A0A8K1D7W1</accession>
<keyword evidence="1" id="KW-0479">Metal-binding</keyword>
<keyword evidence="1" id="KW-0862">Zinc</keyword>
<dbReference type="GO" id="GO:0019068">
    <property type="term" value="P:virion assembly"/>
    <property type="evidence" value="ECO:0007669"/>
    <property type="project" value="InterPro"/>
</dbReference>
<feature type="region of interest" description="Disordered" evidence="2">
    <location>
        <begin position="121"/>
        <end position="145"/>
    </location>
</feature>
<dbReference type="PANTHER" id="PTHR33166">
    <property type="entry name" value="GAG_P30 DOMAIN-CONTAINING PROTEIN"/>
    <property type="match status" value="1"/>
</dbReference>
<protein>
    <recommendedName>
        <fullName evidence="3">CCHC-type domain-containing protein</fullName>
    </recommendedName>
</protein>
<evidence type="ECO:0000313" key="4">
    <source>
        <dbReference type="EMBL" id="TRZ06206.1"/>
    </source>
</evidence>
<gene>
    <name evidence="5" type="ORF">HGM15179_018833</name>
    <name evidence="4" type="ORF">HGM15179_020900</name>
</gene>
<dbReference type="Pfam" id="PF02093">
    <property type="entry name" value="Gag_p30"/>
    <property type="match status" value="1"/>
</dbReference>
<dbReference type="GO" id="GO:0003676">
    <property type="term" value="F:nucleic acid binding"/>
    <property type="evidence" value="ECO:0007669"/>
    <property type="project" value="InterPro"/>
</dbReference>
<feature type="domain" description="CCHC-type" evidence="3">
    <location>
        <begin position="160"/>
        <end position="176"/>
    </location>
</feature>
<comment type="caution">
    <text evidence="4">The sequence shown here is derived from an EMBL/GenBank/DDBJ whole genome shotgun (WGS) entry which is preliminary data.</text>
</comment>
<dbReference type="EMBL" id="SWJQ01001407">
    <property type="protein sequence ID" value="TRZ08279.1"/>
    <property type="molecule type" value="Genomic_DNA"/>
</dbReference>
<sequence>MDDYRNLMIKRIRESVPRSNNSKLAFDNMQGKDETPATWLNTIKQNFQLYSSINPESPEGQVLLKTQFVTKSWPDIRRKLEKMEDWQEKGINELLREALRVYLRREKVKARMKAKTMVAVARESVSNQGPPNREDGKPVKGKRNALPPWVISKKQGEDWKCFYCGETEHLKGDCQKLSLDEAIKEEQDALEKLIRGGK</sequence>
<proteinExistence type="predicted"/>
<dbReference type="InterPro" id="IPR003036">
    <property type="entry name" value="Gag_P30"/>
</dbReference>
<dbReference type="GO" id="GO:0008270">
    <property type="term" value="F:zinc ion binding"/>
    <property type="evidence" value="ECO:0007669"/>
    <property type="project" value="UniProtKB-KW"/>
</dbReference>
<keyword evidence="6" id="KW-1185">Reference proteome</keyword>
<reference evidence="4" key="1">
    <citation type="submission" date="2019-04" db="EMBL/GenBank/DDBJ databases">
        <title>Genome assembly of Zosterops borbonicus 15179.</title>
        <authorList>
            <person name="Leroy T."/>
            <person name="Anselmetti Y."/>
            <person name="Tilak M.-K."/>
            <person name="Nabholz B."/>
        </authorList>
    </citation>
    <scope>NUCLEOTIDE SEQUENCE</scope>
    <source>
        <strain evidence="4">HGM_15179</strain>
        <tissue evidence="4">Muscle</tissue>
    </source>
</reference>
<dbReference type="InterPro" id="IPR001878">
    <property type="entry name" value="Znf_CCHC"/>
</dbReference>